<comment type="subunit">
    <text evidence="3">Heptamer of 7 subunits arranged in a ring.</text>
</comment>
<protein>
    <recommendedName>
        <fullName evidence="3">10 kDa chaperonin</fullName>
    </recommendedName>
</protein>
<proteinExistence type="inferred from homology"/>
<comment type="function">
    <text evidence="3">Together with the chaperonin GroEL, plays an essential role in assisting protein folding. The GroEL-GroES system forms a nano-cage that allows encapsulation of the non-native substrate proteins and provides a physical environment optimized to promote and accelerate protein folding. GroES binds to the apical surface of the GroEL ring, thereby capping the opening of the GroEL channel.</text>
</comment>
<evidence type="ECO:0000313" key="5">
    <source>
        <dbReference type="Proteomes" id="UP000263486"/>
    </source>
</evidence>
<dbReference type="Pfam" id="PF00166">
    <property type="entry name" value="Cpn10"/>
    <property type="match status" value="1"/>
</dbReference>
<keyword evidence="5" id="KW-1185">Reference proteome</keyword>
<dbReference type="PRINTS" id="PR00297">
    <property type="entry name" value="CHAPERONIN10"/>
</dbReference>
<dbReference type="PROSITE" id="PS00681">
    <property type="entry name" value="CHAPERONINS_CPN10"/>
    <property type="match status" value="1"/>
</dbReference>
<evidence type="ECO:0000256" key="1">
    <source>
        <dbReference type="ARBA" id="ARBA00006975"/>
    </source>
</evidence>
<dbReference type="SMART" id="SM00883">
    <property type="entry name" value="Cpn10"/>
    <property type="match status" value="1"/>
</dbReference>
<evidence type="ECO:0000256" key="2">
    <source>
        <dbReference type="ARBA" id="ARBA00023186"/>
    </source>
</evidence>
<dbReference type="InterPro" id="IPR011032">
    <property type="entry name" value="GroES-like_sf"/>
</dbReference>
<dbReference type="EMBL" id="QUAJ01000035">
    <property type="protein sequence ID" value="REI39674.1"/>
    <property type="molecule type" value="Genomic_DNA"/>
</dbReference>
<dbReference type="RefSeq" id="WP_114643469.1">
    <property type="nucleotide sequence ID" value="NZ_JAACIO010000034.1"/>
</dbReference>
<dbReference type="Gene3D" id="2.30.33.40">
    <property type="entry name" value="GroES chaperonin"/>
    <property type="match status" value="1"/>
</dbReference>
<dbReference type="PANTHER" id="PTHR10772:SF63">
    <property type="entry name" value="20 KDA CHAPERONIN, CHLOROPLASTIC"/>
    <property type="match status" value="1"/>
</dbReference>
<comment type="similarity">
    <text evidence="1 3">Belongs to the GroES chaperonin family.</text>
</comment>
<organism evidence="4 5">
    <name type="scientific">Psychrilyobacter piezotolerans</name>
    <dbReference type="NCBI Taxonomy" id="2293438"/>
    <lineage>
        <taxon>Bacteria</taxon>
        <taxon>Fusobacteriati</taxon>
        <taxon>Fusobacteriota</taxon>
        <taxon>Fusobacteriia</taxon>
        <taxon>Fusobacteriales</taxon>
        <taxon>Fusobacteriaceae</taxon>
        <taxon>Psychrilyobacter</taxon>
    </lineage>
</organism>
<dbReference type="CDD" id="cd00320">
    <property type="entry name" value="cpn10"/>
    <property type="match status" value="1"/>
</dbReference>
<keyword evidence="2 3" id="KW-0143">Chaperone</keyword>
<name>A0ABX9KEA9_9FUSO</name>
<sequence length="87" mass="9376">MNIKPIGNRILVEPLKIEEKTFSGIILPNSGEAASSDTGIVVALGNIEEEIAVGDKVFFRPHSGVEIPDSDKNFLILEMEEVLAVIG</sequence>
<gene>
    <name evidence="4" type="ORF">DYH56_13830</name>
</gene>
<dbReference type="InterPro" id="IPR037124">
    <property type="entry name" value="Chaperonin_GroES_sf"/>
</dbReference>
<dbReference type="Proteomes" id="UP000263486">
    <property type="component" value="Unassembled WGS sequence"/>
</dbReference>
<dbReference type="InterPro" id="IPR020818">
    <property type="entry name" value="Chaperonin_GroES"/>
</dbReference>
<comment type="caution">
    <text evidence="4">The sequence shown here is derived from an EMBL/GenBank/DDBJ whole genome shotgun (WGS) entry which is preliminary data.</text>
</comment>
<dbReference type="SUPFAM" id="SSF50129">
    <property type="entry name" value="GroES-like"/>
    <property type="match status" value="1"/>
</dbReference>
<dbReference type="InterPro" id="IPR018369">
    <property type="entry name" value="Chaprnonin_Cpn10_CS"/>
</dbReference>
<dbReference type="PANTHER" id="PTHR10772">
    <property type="entry name" value="10 KDA HEAT SHOCK PROTEIN"/>
    <property type="match status" value="1"/>
</dbReference>
<reference evidence="4 5" key="1">
    <citation type="submission" date="2018-08" db="EMBL/GenBank/DDBJ databases">
        <title>Draft genome sequence of Psychrilyobacter sp. strain SD5 isolated from Black Sea water.</title>
        <authorList>
            <person name="Yadav S."/>
            <person name="Villanueva L."/>
            <person name="Damste J.S.S."/>
        </authorList>
    </citation>
    <scope>NUCLEOTIDE SEQUENCE [LARGE SCALE GENOMIC DNA]</scope>
    <source>
        <strain evidence="4 5">SD5</strain>
    </source>
</reference>
<evidence type="ECO:0000256" key="3">
    <source>
        <dbReference type="RuleBase" id="RU000535"/>
    </source>
</evidence>
<accession>A0ABX9KEA9</accession>
<evidence type="ECO:0000313" key="4">
    <source>
        <dbReference type="EMBL" id="REI39674.1"/>
    </source>
</evidence>